<dbReference type="InterPro" id="IPR000873">
    <property type="entry name" value="AMP-dep_synth/lig_dom"/>
</dbReference>
<dbReference type="Pfam" id="PF00550">
    <property type="entry name" value="PP-binding"/>
    <property type="match status" value="1"/>
</dbReference>
<dbReference type="Gene3D" id="3.40.50.12780">
    <property type="entry name" value="N-terminal domain of ligase-like"/>
    <property type="match status" value="1"/>
</dbReference>
<dbReference type="InterPro" id="IPR042099">
    <property type="entry name" value="ANL_N_sf"/>
</dbReference>
<dbReference type="AlphaFoldDB" id="A0A8H4AM18"/>
<dbReference type="GO" id="GO:0044550">
    <property type="term" value="P:secondary metabolite biosynthetic process"/>
    <property type="evidence" value="ECO:0007669"/>
    <property type="project" value="TreeGrafter"/>
</dbReference>
<organism evidence="4 5">
    <name type="scientific">Gigaspora margarita</name>
    <dbReference type="NCBI Taxonomy" id="4874"/>
    <lineage>
        <taxon>Eukaryota</taxon>
        <taxon>Fungi</taxon>
        <taxon>Fungi incertae sedis</taxon>
        <taxon>Mucoromycota</taxon>
        <taxon>Glomeromycotina</taxon>
        <taxon>Glomeromycetes</taxon>
        <taxon>Diversisporales</taxon>
        <taxon>Gigasporaceae</taxon>
        <taxon>Gigaspora</taxon>
    </lineage>
</organism>
<proteinExistence type="predicted"/>
<dbReference type="Pfam" id="PF00501">
    <property type="entry name" value="AMP-binding"/>
    <property type="match status" value="1"/>
</dbReference>
<name>A0A8H4AM18_GIGMA</name>
<dbReference type="GO" id="GO:0016874">
    <property type="term" value="F:ligase activity"/>
    <property type="evidence" value="ECO:0007669"/>
    <property type="project" value="UniProtKB-KW"/>
</dbReference>
<gene>
    <name evidence="4" type="ORF">F8M41_018249</name>
</gene>
<dbReference type="PANTHER" id="PTHR45527:SF1">
    <property type="entry name" value="FATTY ACID SYNTHASE"/>
    <property type="match status" value="1"/>
</dbReference>
<dbReference type="PANTHER" id="PTHR45527">
    <property type="entry name" value="NONRIBOSOMAL PEPTIDE SYNTHETASE"/>
    <property type="match status" value="1"/>
</dbReference>
<protein>
    <submittedName>
        <fullName evidence="4">Non-ribosomal peptide synthetase</fullName>
    </submittedName>
</protein>
<accession>A0A8H4AM18</accession>
<dbReference type="GO" id="GO:0005737">
    <property type="term" value="C:cytoplasm"/>
    <property type="evidence" value="ECO:0007669"/>
    <property type="project" value="TreeGrafter"/>
</dbReference>
<dbReference type="InterPro" id="IPR009081">
    <property type="entry name" value="PP-bd_ACP"/>
</dbReference>
<evidence type="ECO:0000313" key="4">
    <source>
        <dbReference type="EMBL" id="KAF0511667.1"/>
    </source>
</evidence>
<dbReference type="EMBL" id="WTPW01000437">
    <property type="protein sequence ID" value="KAF0511667.1"/>
    <property type="molecule type" value="Genomic_DNA"/>
</dbReference>
<sequence length="294" mass="33341">MAITSGSTICFAKNPKLLVGDYLLNVIKSNEIEAITVVPSILATILPDNCSPTLKYLEVCGEVLPNKLANIWKNRLKKFLNTYSPTETCVMATIYDILTEKTLIKIASTIGIPHDHTSIYICDPITEELNNLNKEQFIFHLKLQKRLYHSGDQGCILEDVETIILSKCPEIGYASVQVNEEKKSLVAFVMPKDLEHKVIQNKLNKTMPKFQNPYIIPVDNLPCTYIRKTNYSREILESEEEPDINANFFDLGGHSLSLLQLQKKIQLQISSIDIIDLFQNPTIKSITKSSHKFR</sequence>
<comment type="caution">
    <text evidence="4">The sequence shown here is derived from an EMBL/GenBank/DDBJ whole genome shotgun (WGS) entry which is preliminary data.</text>
</comment>
<dbReference type="SUPFAM" id="SSF47336">
    <property type="entry name" value="ACP-like"/>
    <property type="match status" value="1"/>
</dbReference>
<keyword evidence="5" id="KW-1185">Reference proteome</keyword>
<evidence type="ECO:0000256" key="1">
    <source>
        <dbReference type="ARBA" id="ARBA00022598"/>
    </source>
</evidence>
<dbReference type="InterPro" id="IPR036736">
    <property type="entry name" value="ACP-like_sf"/>
</dbReference>
<dbReference type="Gene3D" id="1.10.1200.10">
    <property type="entry name" value="ACP-like"/>
    <property type="match status" value="1"/>
</dbReference>
<feature type="domain" description="Carrier" evidence="3">
    <location>
        <begin position="234"/>
        <end position="287"/>
    </location>
</feature>
<dbReference type="OrthoDB" id="329835at2759"/>
<evidence type="ECO:0000259" key="2">
    <source>
        <dbReference type="Pfam" id="PF00501"/>
    </source>
</evidence>
<evidence type="ECO:0000259" key="3">
    <source>
        <dbReference type="Pfam" id="PF00550"/>
    </source>
</evidence>
<dbReference type="SUPFAM" id="SSF56801">
    <property type="entry name" value="Acetyl-CoA synthetase-like"/>
    <property type="match status" value="1"/>
</dbReference>
<evidence type="ECO:0000313" key="5">
    <source>
        <dbReference type="Proteomes" id="UP000439903"/>
    </source>
</evidence>
<dbReference type="Proteomes" id="UP000439903">
    <property type="component" value="Unassembled WGS sequence"/>
</dbReference>
<dbReference type="GO" id="GO:0043041">
    <property type="term" value="P:amino acid activation for nonribosomal peptide biosynthetic process"/>
    <property type="evidence" value="ECO:0007669"/>
    <property type="project" value="TreeGrafter"/>
</dbReference>
<reference evidence="4 5" key="1">
    <citation type="journal article" date="2019" name="Environ. Microbiol.">
        <title>At the nexus of three kingdoms: the genome of the mycorrhizal fungus Gigaspora margarita provides insights into plant, endobacterial and fungal interactions.</title>
        <authorList>
            <person name="Venice F."/>
            <person name="Ghignone S."/>
            <person name="Salvioli di Fossalunga A."/>
            <person name="Amselem J."/>
            <person name="Novero M."/>
            <person name="Xianan X."/>
            <person name="Sedzielewska Toro K."/>
            <person name="Morin E."/>
            <person name="Lipzen A."/>
            <person name="Grigoriev I.V."/>
            <person name="Henrissat B."/>
            <person name="Martin F.M."/>
            <person name="Bonfante P."/>
        </authorList>
    </citation>
    <scope>NUCLEOTIDE SEQUENCE [LARGE SCALE GENOMIC DNA]</scope>
    <source>
        <strain evidence="4 5">BEG34</strain>
    </source>
</reference>
<dbReference type="GO" id="GO:0031177">
    <property type="term" value="F:phosphopantetheine binding"/>
    <property type="evidence" value="ECO:0007669"/>
    <property type="project" value="TreeGrafter"/>
</dbReference>
<keyword evidence="1" id="KW-0436">Ligase</keyword>
<feature type="domain" description="AMP-dependent synthetase/ligase" evidence="2">
    <location>
        <begin position="2"/>
        <end position="128"/>
    </location>
</feature>